<dbReference type="Gene3D" id="3.30.2010.10">
    <property type="entry name" value="Metalloproteases ('zincins'), catalytic domain"/>
    <property type="match status" value="1"/>
</dbReference>
<keyword evidence="10" id="KW-1185">Reference proteome</keyword>
<keyword evidence="3 6" id="KW-0378">Hydrolase</keyword>
<evidence type="ECO:0000256" key="1">
    <source>
        <dbReference type="ARBA" id="ARBA00022670"/>
    </source>
</evidence>
<evidence type="ECO:0000313" key="9">
    <source>
        <dbReference type="EMBL" id="THJ32280.1"/>
    </source>
</evidence>
<keyword evidence="5 6" id="KW-0482">Metalloprotease</keyword>
<keyword evidence="7" id="KW-0472">Membrane</keyword>
<dbReference type="InterPro" id="IPR001915">
    <property type="entry name" value="Peptidase_M48"/>
</dbReference>
<feature type="transmembrane region" description="Helical" evidence="7">
    <location>
        <begin position="24"/>
        <end position="46"/>
    </location>
</feature>
<evidence type="ECO:0000256" key="2">
    <source>
        <dbReference type="ARBA" id="ARBA00022723"/>
    </source>
</evidence>
<dbReference type="EMBL" id="SSWX01000016">
    <property type="protein sequence ID" value="THJ32280.1"/>
    <property type="molecule type" value="Genomic_DNA"/>
</dbReference>
<dbReference type="Pfam" id="PF01435">
    <property type="entry name" value="Peptidase_M48"/>
    <property type="match status" value="1"/>
</dbReference>
<dbReference type="RefSeq" id="WP_136407039.1">
    <property type="nucleotide sequence ID" value="NZ_SSWX01000016.1"/>
</dbReference>
<evidence type="ECO:0000256" key="5">
    <source>
        <dbReference type="ARBA" id="ARBA00023049"/>
    </source>
</evidence>
<dbReference type="OrthoDB" id="15218at2"/>
<comment type="cofactor">
    <cofactor evidence="6">
        <name>Zn(2+)</name>
        <dbReference type="ChEBI" id="CHEBI:29105"/>
    </cofactor>
    <text evidence="6">Binds 1 zinc ion per subunit.</text>
</comment>
<dbReference type="GO" id="GO:0004222">
    <property type="term" value="F:metalloendopeptidase activity"/>
    <property type="evidence" value="ECO:0007669"/>
    <property type="project" value="InterPro"/>
</dbReference>
<evidence type="ECO:0000313" key="10">
    <source>
        <dbReference type="Proteomes" id="UP000306236"/>
    </source>
</evidence>
<evidence type="ECO:0000256" key="6">
    <source>
        <dbReference type="RuleBase" id="RU003983"/>
    </source>
</evidence>
<accession>A0A4S5BIW8</accession>
<proteinExistence type="inferred from homology"/>
<keyword evidence="7" id="KW-1133">Transmembrane helix</keyword>
<dbReference type="GO" id="GO:0016020">
    <property type="term" value="C:membrane"/>
    <property type="evidence" value="ECO:0007669"/>
    <property type="project" value="TreeGrafter"/>
</dbReference>
<dbReference type="GO" id="GO:0051603">
    <property type="term" value="P:proteolysis involved in protein catabolic process"/>
    <property type="evidence" value="ECO:0007669"/>
    <property type="project" value="TreeGrafter"/>
</dbReference>
<dbReference type="Proteomes" id="UP000306236">
    <property type="component" value="Unassembled WGS sequence"/>
</dbReference>
<dbReference type="PANTHER" id="PTHR22726">
    <property type="entry name" value="METALLOENDOPEPTIDASE OMA1"/>
    <property type="match status" value="1"/>
</dbReference>
<keyword evidence="1 6" id="KW-0645">Protease</keyword>
<sequence length="288" mass="30854">MAVYENPVARDDVNVTAHSSLGEFVQLSLALAAGLVILVVALTYGFRWVAPWIPFGFEQRIAAPVAARLAPASEAPAKQRYLQNLAEQLGQHMDLPAGMQLQLHWSNSREPNAFATLGGHIAIHQGLLDSVQSENGLAMVLAHEIAHVRHRDPLVSAGSGLILASSMALLLGSGSESIVGRTTAALTQLQFSRQQEQAADAAALNALLAHYGHLQGADEFFAAMQAQSQSLLQQAQPEFLQTHPDSAKRLALIRNAAKQAALDLQPEQLQRTALPDFVTAASASTRQK</sequence>
<comment type="similarity">
    <text evidence="6">Belongs to the peptidase M48 family.</text>
</comment>
<keyword evidence="4 6" id="KW-0862">Zinc</keyword>
<evidence type="ECO:0000256" key="4">
    <source>
        <dbReference type="ARBA" id="ARBA00022833"/>
    </source>
</evidence>
<comment type="caution">
    <text evidence="9">The sequence shown here is derived from an EMBL/GenBank/DDBJ whole genome shotgun (WGS) entry which is preliminary data.</text>
</comment>
<protein>
    <recommendedName>
        <fullName evidence="8">Peptidase M48 domain-containing protein</fullName>
    </recommendedName>
</protein>
<organism evidence="9 10">
    <name type="scientific">Lampropedia aestuarii</name>
    <dbReference type="NCBI Taxonomy" id="2562762"/>
    <lineage>
        <taxon>Bacteria</taxon>
        <taxon>Pseudomonadati</taxon>
        <taxon>Pseudomonadota</taxon>
        <taxon>Betaproteobacteria</taxon>
        <taxon>Burkholderiales</taxon>
        <taxon>Comamonadaceae</taxon>
        <taxon>Lampropedia</taxon>
    </lineage>
</organism>
<keyword evidence="7" id="KW-0812">Transmembrane</keyword>
<feature type="domain" description="Peptidase M48" evidence="8">
    <location>
        <begin position="76"/>
        <end position="255"/>
    </location>
</feature>
<dbReference type="GO" id="GO:0046872">
    <property type="term" value="F:metal ion binding"/>
    <property type="evidence" value="ECO:0007669"/>
    <property type="project" value="UniProtKB-KW"/>
</dbReference>
<dbReference type="PANTHER" id="PTHR22726:SF1">
    <property type="entry name" value="METALLOENDOPEPTIDASE OMA1, MITOCHONDRIAL"/>
    <property type="match status" value="1"/>
</dbReference>
<dbReference type="AlphaFoldDB" id="A0A4S5BIW8"/>
<reference evidence="9 10" key="1">
    <citation type="submission" date="2019-04" db="EMBL/GenBank/DDBJ databases">
        <title>Lampropedia sp YIM MLB12 draf genome.</title>
        <authorList>
            <person name="Wang Y.-X."/>
        </authorList>
    </citation>
    <scope>NUCLEOTIDE SEQUENCE [LARGE SCALE GENOMIC DNA]</scope>
    <source>
        <strain evidence="9 10">YIM MLB12</strain>
    </source>
</reference>
<gene>
    <name evidence="9" type="ORF">E8K88_12675</name>
</gene>
<keyword evidence="2" id="KW-0479">Metal-binding</keyword>
<evidence type="ECO:0000256" key="3">
    <source>
        <dbReference type="ARBA" id="ARBA00022801"/>
    </source>
</evidence>
<evidence type="ECO:0000259" key="8">
    <source>
        <dbReference type="Pfam" id="PF01435"/>
    </source>
</evidence>
<dbReference type="InterPro" id="IPR051156">
    <property type="entry name" value="Mito/Outer_Membr_Metalloprot"/>
</dbReference>
<evidence type="ECO:0000256" key="7">
    <source>
        <dbReference type="SAM" id="Phobius"/>
    </source>
</evidence>
<name>A0A4S5BIW8_9BURK</name>